<dbReference type="EMBL" id="CACRXK020000401">
    <property type="protein sequence ID" value="CAB3981545.1"/>
    <property type="molecule type" value="Genomic_DNA"/>
</dbReference>
<accession>A0A6S7FPB8</accession>
<dbReference type="Proteomes" id="UP001152795">
    <property type="component" value="Unassembled WGS sequence"/>
</dbReference>
<sequence length="137" mass="15547">MRNIKTADGQQAFSQEEWLAKVQIKGFFFHLATVQRKRMTGESSAGAHPEDEGDEELLQDELARLEKKKWEEQVALKHPIQYEDHDICSLSKAGALMQFTVKELTAVCDYFELLCKSGDRKSALIGHINNMVKECGC</sequence>
<reference evidence="1" key="1">
    <citation type="submission" date="2020-04" db="EMBL/GenBank/DDBJ databases">
        <authorList>
            <person name="Alioto T."/>
            <person name="Alioto T."/>
            <person name="Gomez Garrido J."/>
        </authorList>
    </citation>
    <scope>NUCLEOTIDE SEQUENCE</scope>
    <source>
        <strain evidence="1">A484AB</strain>
    </source>
</reference>
<protein>
    <submittedName>
        <fullName evidence="1">Uncharacterized protein</fullName>
    </submittedName>
</protein>
<evidence type="ECO:0000313" key="2">
    <source>
        <dbReference type="Proteomes" id="UP001152795"/>
    </source>
</evidence>
<organism evidence="1 2">
    <name type="scientific">Paramuricea clavata</name>
    <name type="common">Red gorgonian</name>
    <name type="synonym">Violescent sea-whip</name>
    <dbReference type="NCBI Taxonomy" id="317549"/>
    <lineage>
        <taxon>Eukaryota</taxon>
        <taxon>Metazoa</taxon>
        <taxon>Cnidaria</taxon>
        <taxon>Anthozoa</taxon>
        <taxon>Octocorallia</taxon>
        <taxon>Malacalcyonacea</taxon>
        <taxon>Plexauridae</taxon>
        <taxon>Paramuricea</taxon>
    </lineage>
</organism>
<keyword evidence="2" id="KW-1185">Reference proteome</keyword>
<proteinExistence type="predicted"/>
<evidence type="ECO:0000313" key="1">
    <source>
        <dbReference type="EMBL" id="CAB3981545.1"/>
    </source>
</evidence>
<dbReference type="AlphaFoldDB" id="A0A6S7FPB8"/>
<gene>
    <name evidence="1" type="ORF">PACLA_8A024865</name>
</gene>
<name>A0A6S7FPB8_PARCT</name>
<comment type="caution">
    <text evidence="1">The sequence shown here is derived from an EMBL/GenBank/DDBJ whole genome shotgun (WGS) entry which is preliminary data.</text>
</comment>